<reference evidence="1 2" key="1">
    <citation type="journal article" date="2022" name="Plant J.">
        <title>Chromosome-level genome of Camellia lanceoleosa provides a valuable resource for understanding genome evolution and self-incompatibility.</title>
        <authorList>
            <person name="Gong W."/>
            <person name="Xiao S."/>
            <person name="Wang L."/>
            <person name="Liao Z."/>
            <person name="Chang Y."/>
            <person name="Mo W."/>
            <person name="Hu G."/>
            <person name="Li W."/>
            <person name="Zhao G."/>
            <person name="Zhu H."/>
            <person name="Hu X."/>
            <person name="Ji K."/>
            <person name="Xiang X."/>
            <person name="Song Q."/>
            <person name="Yuan D."/>
            <person name="Jin S."/>
            <person name="Zhang L."/>
        </authorList>
    </citation>
    <scope>NUCLEOTIDE SEQUENCE [LARGE SCALE GENOMIC DNA]</scope>
    <source>
        <strain evidence="1">SQ_2022a</strain>
    </source>
</reference>
<comment type="caution">
    <text evidence="1">The sequence shown here is derived from an EMBL/GenBank/DDBJ whole genome shotgun (WGS) entry which is preliminary data.</text>
</comment>
<evidence type="ECO:0000313" key="1">
    <source>
        <dbReference type="EMBL" id="KAI8004885.1"/>
    </source>
</evidence>
<evidence type="ECO:0000313" key="2">
    <source>
        <dbReference type="Proteomes" id="UP001060215"/>
    </source>
</evidence>
<accession>A0ACC0GUL6</accession>
<name>A0ACC0GUL6_9ERIC</name>
<keyword evidence="2" id="KW-1185">Reference proteome</keyword>
<dbReference type="Proteomes" id="UP001060215">
    <property type="component" value="Chromosome 9"/>
</dbReference>
<proteinExistence type="predicted"/>
<gene>
    <name evidence="1" type="ORF">LOK49_LG08G01139</name>
</gene>
<dbReference type="EMBL" id="CM045766">
    <property type="protein sequence ID" value="KAI8004885.1"/>
    <property type="molecule type" value="Genomic_DNA"/>
</dbReference>
<organism evidence="1 2">
    <name type="scientific">Camellia lanceoleosa</name>
    <dbReference type="NCBI Taxonomy" id="1840588"/>
    <lineage>
        <taxon>Eukaryota</taxon>
        <taxon>Viridiplantae</taxon>
        <taxon>Streptophyta</taxon>
        <taxon>Embryophyta</taxon>
        <taxon>Tracheophyta</taxon>
        <taxon>Spermatophyta</taxon>
        <taxon>Magnoliopsida</taxon>
        <taxon>eudicotyledons</taxon>
        <taxon>Gunneridae</taxon>
        <taxon>Pentapetalae</taxon>
        <taxon>asterids</taxon>
        <taxon>Ericales</taxon>
        <taxon>Theaceae</taxon>
        <taxon>Camellia</taxon>
    </lineage>
</organism>
<protein>
    <submittedName>
        <fullName evidence="1">Uncharacterized protein</fullName>
    </submittedName>
</protein>
<sequence length="89" mass="9900">MASSSSAALAEAYMMRKLHKEKMKKSLLSMERPTTTNDDHRELSREVTSHHSKTSVGFFAIFKKIHPTDASPPQPDSAREVEEEGRGAA</sequence>